<keyword evidence="1" id="KW-0614">Plasmid</keyword>
<name>A0A9P1NPI6_9PROT</name>
<organism evidence="1 2">
    <name type="scientific">Azospirillum baldaniorum</name>
    <dbReference type="NCBI Taxonomy" id="1064539"/>
    <lineage>
        <taxon>Bacteria</taxon>
        <taxon>Pseudomonadati</taxon>
        <taxon>Pseudomonadota</taxon>
        <taxon>Alphaproteobacteria</taxon>
        <taxon>Rhodospirillales</taxon>
        <taxon>Azospirillaceae</taxon>
        <taxon>Azospirillum</taxon>
    </lineage>
</organism>
<accession>A0A9P1NPI6</accession>
<dbReference type="AlphaFoldDB" id="A0A9P1NPI6"/>
<evidence type="ECO:0000313" key="2">
    <source>
        <dbReference type="Proteomes" id="UP000007319"/>
    </source>
</evidence>
<dbReference type="EMBL" id="HE577328">
    <property type="protein sequence ID" value="CCD01015.1"/>
    <property type="molecule type" value="Genomic_DNA"/>
</dbReference>
<protein>
    <submittedName>
        <fullName evidence="1">Uncharacterized protein</fullName>
    </submittedName>
</protein>
<evidence type="ECO:0000313" key="1">
    <source>
        <dbReference type="EMBL" id="CCD01015.1"/>
    </source>
</evidence>
<dbReference type="KEGG" id="abs:AZOBR_p1140030"/>
<sequence>MRREPDPHYCHRFPAELIAHAVWLYGSVAKFAGNHELMVTGITTACRQTLNRAPLPNRHR</sequence>
<keyword evidence="2" id="KW-1185">Reference proteome</keyword>
<reference evidence="1 2" key="1">
    <citation type="journal article" date="2011" name="PLoS Genet.">
        <title>Azospirillum genomes reveal transition of bacteria from aquatic to terrestrial environments.</title>
        <authorList>
            <person name="Wisniewski-Dye F."/>
            <person name="Borziak K."/>
            <person name="Khalsa-Moyers G."/>
            <person name="Alexandre G."/>
            <person name="Sukharnikov L.O."/>
            <person name="Wuichet K."/>
            <person name="Hurst G.B."/>
            <person name="McDonald W.H."/>
            <person name="Robertson J.S."/>
            <person name="Barbe V."/>
            <person name="Calteau A."/>
            <person name="Rouy Z."/>
            <person name="Mangenot S."/>
            <person name="Prigent-Combaret C."/>
            <person name="Normand P."/>
            <person name="Boyer M."/>
            <person name="Siguier P."/>
            <person name="Dessaux Y."/>
            <person name="Elmerich C."/>
            <person name="Condemine G."/>
            <person name="Krishnen G."/>
            <person name="Kennedy I."/>
            <person name="Paterson A.H."/>
            <person name="Gonzalez V."/>
            <person name="Mavingui P."/>
            <person name="Zhulin I.B."/>
        </authorList>
    </citation>
    <scope>NUCLEOTIDE SEQUENCE [LARGE SCALE GENOMIC DNA]</scope>
    <source>
        <strain evidence="1 2">Sp245</strain>
    </source>
</reference>
<geneLocation type="plasmid" evidence="1 2">
    <name>AZOBR_p1</name>
</geneLocation>
<proteinExistence type="predicted"/>
<gene>
    <name evidence="1" type="ORF">AZOBR_p1140030</name>
</gene>
<dbReference type="Proteomes" id="UP000007319">
    <property type="component" value="Plasmid AZOBR_p1"/>
</dbReference>